<evidence type="ECO:0008006" key="3">
    <source>
        <dbReference type="Google" id="ProtNLM"/>
    </source>
</evidence>
<dbReference type="Proteomes" id="UP000028493">
    <property type="component" value="Unassembled WGS sequence"/>
</dbReference>
<feature type="region of interest" description="Disordered" evidence="1">
    <location>
        <begin position="189"/>
        <end position="208"/>
    </location>
</feature>
<proteinExistence type="predicted"/>
<name>A0A077PFS9_XENBV</name>
<evidence type="ECO:0000313" key="2">
    <source>
        <dbReference type="EMBL" id="CDH23180.1"/>
    </source>
</evidence>
<gene>
    <name evidence="2" type="ORF">XBKB1_1540004</name>
</gene>
<comment type="caution">
    <text evidence="2">The sequence shown here is derived from an EMBL/GenBank/DDBJ whole genome shotgun (WGS) entry which is preliminary data.</text>
</comment>
<dbReference type="RefSeq" id="WP_051875936.1">
    <property type="nucleotide sequence ID" value="NZ_CAWLXS010000150.1"/>
</dbReference>
<sequence>MFKFALTKEEFDALTDEQKAMYKENNGKYQLQIEGMPEIPDVSGLQRKVDELLSEKKSEQEKRRQAEEAAKKAAEEQARKNGDIESLEKSWSEKLTAREKELLAQLEDKDSNLRTLLVDNVAQFLATKLAGDSAQLLMPHIKSRLIVEEGKTRVIDAEGKPSALTIDDLEKEFRSNKLFAPVVIGSKATGTAGDGQSRSTVTRSGGKTWHDYTEAERIRLFDEDPEEFKRLQKTQ</sequence>
<dbReference type="HOGENOM" id="CLU_100871_0_0_6"/>
<evidence type="ECO:0000256" key="1">
    <source>
        <dbReference type="SAM" id="MobiDB-lite"/>
    </source>
</evidence>
<accession>A0A077PFS9</accession>
<dbReference type="AlphaFoldDB" id="A0A077PFS9"/>
<feature type="compositionally biased region" description="Polar residues" evidence="1">
    <location>
        <begin position="194"/>
        <end position="205"/>
    </location>
</feature>
<reference evidence="2" key="1">
    <citation type="submission" date="2013-07" db="EMBL/GenBank/DDBJ databases">
        <title>Sub-species coevolution in mutualistic symbiosis.</title>
        <authorList>
            <person name="Murfin K."/>
            <person name="Klassen J."/>
            <person name="Lee M."/>
            <person name="Forst S."/>
            <person name="Stock P."/>
            <person name="Goodrich-Blair H."/>
        </authorList>
    </citation>
    <scope>NUCLEOTIDE SEQUENCE [LARGE SCALE GENOMIC DNA]</scope>
    <source>
        <strain evidence="2">Kraussei Becker Underwood</strain>
    </source>
</reference>
<dbReference type="EMBL" id="CBSZ010000062">
    <property type="protein sequence ID" value="CDH23180.1"/>
    <property type="molecule type" value="Genomic_DNA"/>
</dbReference>
<organism evidence="2">
    <name type="scientific">Xenorhabdus bovienii str. kraussei Becker Underwood</name>
    <dbReference type="NCBI Taxonomy" id="1398204"/>
    <lineage>
        <taxon>Bacteria</taxon>
        <taxon>Pseudomonadati</taxon>
        <taxon>Pseudomonadota</taxon>
        <taxon>Gammaproteobacteria</taxon>
        <taxon>Enterobacterales</taxon>
        <taxon>Morganellaceae</taxon>
        <taxon>Xenorhabdus</taxon>
    </lineage>
</organism>
<protein>
    <recommendedName>
        <fullName evidence="3">Phage protein</fullName>
    </recommendedName>
</protein>
<feature type="region of interest" description="Disordered" evidence="1">
    <location>
        <begin position="51"/>
        <end position="86"/>
    </location>
</feature>